<protein>
    <recommendedName>
        <fullName evidence="1">diguanylate cyclase</fullName>
        <ecNumber evidence="1">2.7.7.65</ecNumber>
    </recommendedName>
</protein>
<dbReference type="SUPFAM" id="SSF55073">
    <property type="entry name" value="Nucleotide cyclase"/>
    <property type="match status" value="1"/>
</dbReference>
<keyword evidence="5" id="KW-1185">Reference proteome</keyword>
<evidence type="ECO:0000313" key="4">
    <source>
        <dbReference type="EMBL" id="BDT61309.1"/>
    </source>
</evidence>
<evidence type="ECO:0000256" key="2">
    <source>
        <dbReference type="ARBA" id="ARBA00034247"/>
    </source>
</evidence>
<gene>
    <name evidence="4" type="ORF">MasN3_48030</name>
</gene>
<sequence length="137" mass="14678">MSKTNYRRGYKLADQVTSDIVCRLGGEELVLLLPECTAEAAAKCAESIRQTLNEIAIAHLNQNLSGISASFGVASYPLHAIHGEELLKAADRALYVAKNNGRNRVVTAEPCDSLQFATAQIPIVASCQDPAGYTRAS</sequence>
<evidence type="ECO:0000256" key="1">
    <source>
        <dbReference type="ARBA" id="ARBA00012528"/>
    </source>
</evidence>
<comment type="catalytic activity">
    <reaction evidence="2">
        <text>2 GTP = 3',3'-c-di-GMP + 2 diphosphate</text>
        <dbReference type="Rhea" id="RHEA:24898"/>
        <dbReference type="ChEBI" id="CHEBI:33019"/>
        <dbReference type="ChEBI" id="CHEBI:37565"/>
        <dbReference type="ChEBI" id="CHEBI:58805"/>
        <dbReference type="EC" id="2.7.7.65"/>
    </reaction>
</comment>
<reference evidence="4" key="1">
    <citation type="submission" date="2022-11" db="EMBL/GenBank/DDBJ databases">
        <title>Isolation and characterization of PLA-degrading bacterium Massilia sp. from Antarctic soil.</title>
        <authorList>
            <person name="Sato K."/>
            <person name="Gomez-Fuentes C."/>
            <person name="Ahmad S.A."/>
            <person name="Zulkharnain A."/>
        </authorList>
    </citation>
    <scope>NUCLEOTIDE SEQUENCE</scope>
    <source>
        <strain evidence="4">N-3</strain>
    </source>
</reference>
<dbReference type="RefSeq" id="WP_281910903.1">
    <property type="nucleotide sequence ID" value="NZ_AP026966.1"/>
</dbReference>
<dbReference type="InterPro" id="IPR043128">
    <property type="entry name" value="Rev_trsase/Diguanyl_cyclase"/>
</dbReference>
<organism evidence="4 5">
    <name type="scientific">Massilia varians</name>
    <dbReference type="NCBI Taxonomy" id="457921"/>
    <lineage>
        <taxon>Bacteria</taxon>
        <taxon>Pseudomonadati</taxon>
        <taxon>Pseudomonadota</taxon>
        <taxon>Betaproteobacteria</taxon>
        <taxon>Burkholderiales</taxon>
        <taxon>Oxalobacteraceae</taxon>
        <taxon>Telluria group</taxon>
        <taxon>Massilia</taxon>
    </lineage>
</organism>
<accession>A0ABN6TMT3</accession>
<dbReference type="Pfam" id="PF00990">
    <property type="entry name" value="GGDEF"/>
    <property type="match status" value="1"/>
</dbReference>
<dbReference type="InterPro" id="IPR029787">
    <property type="entry name" value="Nucleotide_cyclase"/>
</dbReference>
<dbReference type="Proteomes" id="UP001163336">
    <property type="component" value="Chromosome"/>
</dbReference>
<name>A0ABN6TMT3_9BURK</name>
<feature type="domain" description="GGDEF" evidence="3">
    <location>
        <begin position="1"/>
        <end position="110"/>
    </location>
</feature>
<dbReference type="PANTHER" id="PTHR45138:SF9">
    <property type="entry name" value="DIGUANYLATE CYCLASE DGCM-RELATED"/>
    <property type="match status" value="1"/>
</dbReference>
<dbReference type="PANTHER" id="PTHR45138">
    <property type="entry name" value="REGULATORY COMPONENTS OF SENSORY TRANSDUCTION SYSTEM"/>
    <property type="match status" value="1"/>
</dbReference>
<dbReference type="NCBIfam" id="TIGR00254">
    <property type="entry name" value="GGDEF"/>
    <property type="match status" value="1"/>
</dbReference>
<dbReference type="EMBL" id="AP026966">
    <property type="protein sequence ID" value="BDT61309.1"/>
    <property type="molecule type" value="Genomic_DNA"/>
</dbReference>
<proteinExistence type="predicted"/>
<dbReference type="SMART" id="SM00267">
    <property type="entry name" value="GGDEF"/>
    <property type="match status" value="1"/>
</dbReference>
<dbReference type="InterPro" id="IPR050469">
    <property type="entry name" value="Diguanylate_Cyclase"/>
</dbReference>
<evidence type="ECO:0000313" key="5">
    <source>
        <dbReference type="Proteomes" id="UP001163336"/>
    </source>
</evidence>
<dbReference type="Gene3D" id="3.30.70.270">
    <property type="match status" value="1"/>
</dbReference>
<dbReference type="PROSITE" id="PS50887">
    <property type="entry name" value="GGDEF"/>
    <property type="match status" value="1"/>
</dbReference>
<evidence type="ECO:0000259" key="3">
    <source>
        <dbReference type="PROSITE" id="PS50887"/>
    </source>
</evidence>
<dbReference type="InterPro" id="IPR000160">
    <property type="entry name" value="GGDEF_dom"/>
</dbReference>
<dbReference type="EC" id="2.7.7.65" evidence="1"/>